<accession>X1U738</accession>
<comment type="caution">
    <text evidence="2">The sequence shown here is derived from an EMBL/GenBank/DDBJ whole genome shotgun (WGS) entry which is preliminary data.</text>
</comment>
<feature type="non-terminal residue" evidence="2">
    <location>
        <position position="250"/>
    </location>
</feature>
<reference evidence="2" key="1">
    <citation type="journal article" date="2014" name="Front. Microbiol.">
        <title>High frequency of phylogenetically diverse reductive dehalogenase-homologous genes in deep subseafloor sedimentary metagenomes.</title>
        <authorList>
            <person name="Kawai M."/>
            <person name="Futagami T."/>
            <person name="Toyoda A."/>
            <person name="Takaki Y."/>
            <person name="Nishi S."/>
            <person name="Hori S."/>
            <person name="Arai W."/>
            <person name="Tsubouchi T."/>
            <person name="Morono Y."/>
            <person name="Uchiyama I."/>
            <person name="Ito T."/>
            <person name="Fujiyama A."/>
            <person name="Inagaki F."/>
            <person name="Takami H."/>
        </authorList>
    </citation>
    <scope>NUCLEOTIDE SEQUENCE</scope>
    <source>
        <strain evidence="2">Expedition CK06-06</strain>
    </source>
</reference>
<evidence type="ECO:0000313" key="2">
    <source>
        <dbReference type="EMBL" id="GAJ13368.1"/>
    </source>
</evidence>
<feature type="region of interest" description="Disordered" evidence="1">
    <location>
        <begin position="36"/>
        <end position="80"/>
    </location>
</feature>
<gene>
    <name evidence="2" type="ORF">S12H4_47794</name>
</gene>
<feature type="non-terminal residue" evidence="2">
    <location>
        <position position="1"/>
    </location>
</feature>
<name>X1U738_9ZZZZ</name>
<protein>
    <submittedName>
        <fullName evidence="2">Uncharacterized protein</fullName>
    </submittedName>
</protein>
<feature type="compositionally biased region" description="Basic and acidic residues" evidence="1">
    <location>
        <begin position="49"/>
        <end position="63"/>
    </location>
</feature>
<organism evidence="2">
    <name type="scientific">marine sediment metagenome</name>
    <dbReference type="NCBI Taxonomy" id="412755"/>
    <lineage>
        <taxon>unclassified sequences</taxon>
        <taxon>metagenomes</taxon>
        <taxon>ecological metagenomes</taxon>
    </lineage>
</organism>
<dbReference type="AlphaFoldDB" id="X1U738"/>
<dbReference type="EMBL" id="BARW01029795">
    <property type="protein sequence ID" value="GAJ13368.1"/>
    <property type="molecule type" value="Genomic_DNA"/>
</dbReference>
<sequence length="250" mass="28503">AKAKAKLLETAAKVKEKLKPKEPTFKLKEDIKVAPGTIDPRKTGAGGKTIEETKKEIRKEQADKKKRKKRDKDRKITPSETKELALVVEGKTKEAEILKEERIEKEKAAEVERQKTERIKEDFKSRGFSTYITPTEEEQYDGWIKSGDLIFKNGRVILSNKINFAKNREIILRHSKIGMERFRGIGTTLPVVTPPISVPLQETIKITPPTSVEVAREKLLSQIPEVKSQEKRFEEVFGKDVAEKIKQDVA</sequence>
<evidence type="ECO:0000256" key="1">
    <source>
        <dbReference type="SAM" id="MobiDB-lite"/>
    </source>
</evidence>
<proteinExistence type="predicted"/>